<dbReference type="PANTHER" id="PTHR18962:SF0">
    <property type="entry name" value="COILED-COIL DOMAIN-CONTAINING PROTEIN 39"/>
    <property type="match status" value="1"/>
</dbReference>
<organism evidence="7 8">
    <name type="scientific">Mastacembelus armatus</name>
    <name type="common">zig-zag eel</name>
    <dbReference type="NCBI Taxonomy" id="205130"/>
    <lineage>
        <taxon>Eukaryota</taxon>
        <taxon>Metazoa</taxon>
        <taxon>Chordata</taxon>
        <taxon>Craniata</taxon>
        <taxon>Vertebrata</taxon>
        <taxon>Euteleostomi</taxon>
        <taxon>Actinopterygii</taxon>
        <taxon>Neopterygii</taxon>
        <taxon>Teleostei</taxon>
        <taxon>Neoteleostei</taxon>
        <taxon>Acanthomorphata</taxon>
        <taxon>Anabantaria</taxon>
        <taxon>Synbranchiformes</taxon>
        <taxon>Mastacembelidae</taxon>
        <taxon>Mastacembelus</taxon>
    </lineage>
</organism>
<dbReference type="SUPFAM" id="SSF57997">
    <property type="entry name" value="Tropomyosin"/>
    <property type="match status" value="1"/>
</dbReference>
<dbReference type="GO" id="GO:0060285">
    <property type="term" value="P:cilium-dependent cell motility"/>
    <property type="evidence" value="ECO:0007669"/>
    <property type="project" value="TreeGrafter"/>
</dbReference>
<evidence type="ECO:0000256" key="2">
    <source>
        <dbReference type="ARBA" id="ARBA00016725"/>
    </source>
</evidence>
<accession>A0A3Q3L3U1</accession>
<evidence type="ECO:0000256" key="3">
    <source>
        <dbReference type="ARBA" id="ARBA00023054"/>
    </source>
</evidence>
<dbReference type="GO" id="GO:0005930">
    <property type="term" value="C:axoneme"/>
    <property type="evidence" value="ECO:0007669"/>
    <property type="project" value="InterPro"/>
</dbReference>
<dbReference type="GeneTree" id="ENSGT00390000015010"/>
<dbReference type="Ensembl" id="ENSMAMT00000004429.2">
    <property type="protein sequence ID" value="ENSMAMP00000004324.2"/>
    <property type="gene ID" value="ENSMAMG00000002870.2"/>
</dbReference>
<feature type="compositionally biased region" description="Low complexity" evidence="6">
    <location>
        <begin position="836"/>
        <end position="854"/>
    </location>
</feature>
<evidence type="ECO:0000313" key="8">
    <source>
        <dbReference type="Proteomes" id="UP000261640"/>
    </source>
</evidence>
<feature type="coiled-coil region" evidence="5">
    <location>
        <begin position="713"/>
        <end position="754"/>
    </location>
</feature>
<dbReference type="PANTHER" id="PTHR18962">
    <property type="entry name" value="COILED-COIL DOMAIN-CONTAINING PROTEIN 39"/>
    <property type="match status" value="1"/>
</dbReference>
<dbReference type="STRING" id="205130.ENSMAMP00000004324"/>
<comment type="similarity">
    <text evidence="1">Belongs to the CCDC39 family.</text>
</comment>
<dbReference type="InterPro" id="IPR033290">
    <property type="entry name" value="CCDC39"/>
</dbReference>
<keyword evidence="3 5" id="KW-0175">Coiled coil</keyword>
<reference evidence="7" key="2">
    <citation type="submission" date="2025-09" db="UniProtKB">
        <authorList>
            <consortium name="Ensembl"/>
        </authorList>
    </citation>
    <scope>IDENTIFICATION</scope>
</reference>
<comment type="function">
    <text evidence="4">Required for assembly of dynein regulatory complex (DRC) and inner dynein arm (IDA) complexes, which are responsible for ciliary beat regulation, thereby playing a central role in motility in cilia and flagella. Probably acts together with CCDC40 to form a molecular ruler that determines the 96 nanometer (nm) repeat length and arrangements of components in cilia and flagella. Not required for outer dynein arm complexes assembly.</text>
</comment>
<feature type="coiled-coil region" evidence="5">
    <location>
        <begin position="68"/>
        <end position="116"/>
    </location>
</feature>
<name>A0A3Q3L3U1_9TELE</name>
<dbReference type="Pfam" id="PF24161">
    <property type="entry name" value="CCDC39"/>
    <property type="match status" value="1"/>
</dbReference>
<dbReference type="GO" id="GO:0060287">
    <property type="term" value="P:epithelial cilium movement involved in determination of left/right asymmetry"/>
    <property type="evidence" value="ECO:0007669"/>
    <property type="project" value="TreeGrafter"/>
</dbReference>
<feature type="coiled-coil region" evidence="5">
    <location>
        <begin position="640"/>
        <end position="674"/>
    </location>
</feature>
<reference evidence="7" key="1">
    <citation type="submission" date="2025-08" db="UniProtKB">
        <authorList>
            <consortium name="Ensembl"/>
        </authorList>
    </citation>
    <scope>IDENTIFICATION</scope>
</reference>
<protein>
    <recommendedName>
        <fullName evidence="2">Coiled-coil domain-containing protein 39</fullName>
    </recommendedName>
</protein>
<dbReference type="GO" id="GO:0005576">
    <property type="term" value="C:extracellular region"/>
    <property type="evidence" value="ECO:0007669"/>
    <property type="project" value="GOC"/>
</dbReference>
<evidence type="ECO:0000256" key="1">
    <source>
        <dbReference type="ARBA" id="ARBA00005805"/>
    </source>
</evidence>
<evidence type="ECO:0000256" key="6">
    <source>
        <dbReference type="SAM" id="MobiDB-lite"/>
    </source>
</evidence>
<feature type="region of interest" description="Disordered" evidence="6">
    <location>
        <begin position="830"/>
        <end position="860"/>
    </location>
</feature>
<sequence>MSDIINSVLSDMGWDERFAIPEPNAENKALMEEVSVEKSVVTILFFNFGMQALCRAKEREEELERHLTALAEREKGRLAQEAAKMENEFRSLAERRNMQENQIFKAKQKLDEFRNQMNWDQQTMDAFLEESARKDEDTMAIIKYAQQDEERIKSLTLAIEKATLEANEKRKALEKELTETITTQIALDKTTENLQQAHLETRQLIQQWENTIKQMKQRDDEIQQCVLQLAQANQKIREKKAAIAERKHLLDTQRNNNKETERKITIANRQAVKLRQEVKEQENNCSRLQDELDSYKGTLDKATSDVESVTSNISGMKKDIQDCNNKLEEARAYNSALEEKLKVVTQTALSEEERAAQMDQYLKDEEQAIKELDAQLRDYREELFHHKEHLHALKTKEKDAIANISRSKSTIKGLNSQIRQLEEYLIKQQLTVYNLDSTITCLSKKLARLQGDIPSDEKPMLDTKIAELTKALEEKKKTDDIRILTKKIEKSETQKRDLTRKVEELTLLCKTNENELKRLRLRKQDNMVEHNIVKIEVKRVRDLLYNKADIVLSLEKRKLQLQKAIKDREDEIKVYREMLNQQFKISDRERQRLSVELSKKLSKIDVMKKRFEIMALSMAAPEGEEEKSQAYYITKVAQEKEELRLKGDSLDAKIRKMELENKALENTIHLFNNSNVAFRKSLNKVKESSTYDKDMNNTLDSLLQEEQIEKDKIKHKQSLISKLNKEITSQQEKIDRATKQCSKLTKEIRAAKNSKTETFEEKDIKLRELKEFNKSINKMLNEAMEGKPDLRSVLEKYFQSSSSSASSSPGASALHSSVLKTVELDLDLNVTSPPLTTSRRSSSASTSSSSSSSSRKLKKR</sequence>
<proteinExistence type="inferred from homology"/>
<feature type="coiled-coil region" evidence="5">
    <location>
        <begin position="145"/>
        <end position="389"/>
    </location>
</feature>
<feature type="coiled-coil region" evidence="5">
    <location>
        <begin position="481"/>
        <end position="522"/>
    </location>
</feature>
<evidence type="ECO:0000313" key="7">
    <source>
        <dbReference type="Ensembl" id="ENSMAMP00000004324.2"/>
    </source>
</evidence>
<keyword evidence="8" id="KW-1185">Reference proteome</keyword>
<dbReference type="GO" id="GO:0036159">
    <property type="term" value="P:inner dynein arm assembly"/>
    <property type="evidence" value="ECO:0007669"/>
    <property type="project" value="InterPro"/>
</dbReference>
<dbReference type="AlphaFoldDB" id="A0A3Q3L3U1"/>
<dbReference type="Gene3D" id="1.10.287.1490">
    <property type="match status" value="1"/>
</dbReference>
<evidence type="ECO:0000256" key="4">
    <source>
        <dbReference type="ARBA" id="ARBA00045182"/>
    </source>
</evidence>
<evidence type="ECO:0000256" key="5">
    <source>
        <dbReference type="SAM" id="Coils"/>
    </source>
</evidence>
<dbReference type="Proteomes" id="UP000261640">
    <property type="component" value="Unplaced"/>
</dbReference>